<evidence type="ECO:0000313" key="3">
    <source>
        <dbReference type="EMBL" id="PHH83339.1"/>
    </source>
</evidence>
<sequence length="246" mass="29340">MSKRWYFETTTTGKPHVSVKRSRSHNHHHHHHRHRHELDSYLIGREEWKRFIERERLLEGRNKTLAADVDALTLALATAQTEATHLRRHVIPQLQDTTTALRDNNERLRHSLESKCSTWPMLSRQEEELRRDVERLQRQNKELQDATFDPDNVKAKLEEESEELRRGIAELRGENASLKSRLKGDSCGRRLTSMLGDLEYWKEQCRYWKAKFENEALRYQDMKGMLDIRTDKMKAYEELLKGRKLI</sequence>
<proteinExistence type="predicted"/>
<dbReference type="EMBL" id="NJEU01000017">
    <property type="protein sequence ID" value="PHH83339.1"/>
    <property type="molecule type" value="Genomic_DNA"/>
</dbReference>
<feature type="compositionally biased region" description="Basic residues" evidence="2">
    <location>
        <begin position="17"/>
        <end position="34"/>
    </location>
</feature>
<accession>A0A2C5Y633</accession>
<protein>
    <submittedName>
        <fullName evidence="3">Uncharacterized protein</fullName>
    </submittedName>
</protein>
<feature type="coiled-coil region" evidence="1">
    <location>
        <begin position="122"/>
        <end position="181"/>
    </location>
</feature>
<gene>
    <name evidence="3" type="ORF">CDD82_2091</name>
</gene>
<keyword evidence="4" id="KW-1185">Reference proteome</keyword>
<comment type="caution">
    <text evidence="3">The sequence shown here is derived from an EMBL/GenBank/DDBJ whole genome shotgun (WGS) entry which is preliminary data.</text>
</comment>
<dbReference type="OrthoDB" id="4741350at2759"/>
<evidence type="ECO:0000313" key="4">
    <source>
        <dbReference type="Proteomes" id="UP000224854"/>
    </source>
</evidence>
<evidence type="ECO:0000256" key="1">
    <source>
        <dbReference type="SAM" id="Coils"/>
    </source>
</evidence>
<feature type="region of interest" description="Disordered" evidence="2">
    <location>
        <begin position="1"/>
        <end position="34"/>
    </location>
</feature>
<name>A0A2C5Y633_9HYPO</name>
<organism evidence="3 4">
    <name type="scientific">Ophiocordyceps australis</name>
    <dbReference type="NCBI Taxonomy" id="1399860"/>
    <lineage>
        <taxon>Eukaryota</taxon>
        <taxon>Fungi</taxon>
        <taxon>Dikarya</taxon>
        <taxon>Ascomycota</taxon>
        <taxon>Pezizomycotina</taxon>
        <taxon>Sordariomycetes</taxon>
        <taxon>Hypocreomycetidae</taxon>
        <taxon>Hypocreales</taxon>
        <taxon>Ophiocordycipitaceae</taxon>
        <taxon>Ophiocordyceps</taxon>
    </lineage>
</organism>
<reference evidence="3 4" key="1">
    <citation type="submission" date="2017-06" db="EMBL/GenBank/DDBJ databases">
        <title>Ant-infecting Ophiocordyceps genomes reveal a high diversity of potential behavioral manipulation genes and a possible major role for enterotoxins.</title>
        <authorList>
            <person name="De Bekker C."/>
            <person name="Evans H.C."/>
            <person name="Brachmann A."/>
            <person name="Hughes D.P."/>
        </authorList>
    </citation>
    <scope>NUCLEOTIDE SEQUENCE [LARGE SCALE GENOMIC DNA]</scope>
    <source>
        <strain evidence="3 4">1348a</strain>
    </source>
</reference>
<dbReference type="Proteomes" id="UP000224854">
    <property type="component" value="Unassembled WGS sequence"/>
</dbReference>
<keyword evidence="1" id="KW-0175">Coiled coil</keyword>
<dbReference type="AlphaFoldDB" id="A0A2C5Y633"/>
<evidence type="ECO:0000256" key="2">
    <source>
        <dbReference type="SAM" id="MobiDB-lite"/>
    </source>
</evidence>